<keyword evidence="4" id="KW-0539">Nucleus</keyword>
<dbReference type="EMBL" id="SZYD01000015">
    <property type="protein sequence ID" value="KAD3641300.1"/>
    <property type="molecule type" value="Genomic_DNA"/>
</dbReference>
<evidence type="ECO:0000256" key="2">
    <source>
        <dbReference type="ARBA" id="ARBA00023125"/>
    </source>
</evidence>
<gene>
    <name evidence="7" type="ORF">E3N88_30524</name>
</gene>
<dbReference type="SUPFAM" id="SSF117856">
    <property type="entry name" value="AF0104/ALDC/Ptd012-like"/>
    <property type="match status" value="1"/>
</dbReference>
<sequence length="472" mass="49861">MDGREGNGMPSFYLNKGVSGSGSQQFPSGFKTQTNPNMSPLSHGSLRVGHTGSTYPVEHSPSPNFPHDINISGGGSGSGGAISITPTTRSGSDSTVKKKRGRPRKYGDGSHMALALTPASSVGGSPGLVTSTDKKNRGRPPGSGRKQRLANVGEWMSTSAGLAFTPHIIHVEIGEDVAAKIQSFAQHRPRALCIMSGNGSVSAVQLRQFASSGGTVTYEGRFEILSLSGSYLLPETGAPNNRTGGLSISICSSDGHVIGGAIGGRLIAASLIQVVACSFLYGGSNSKKTKTDTPSAPDEKNPSVQLNETSPVRTLAWTQDSRAEARNAHTEIDLTLEGEERVVEARTCESQSHGLEGRTRRPNRAPSGTVEDDESGFTLEDLSISRSASEEYWSSGPLRITKCRSPVCLSVAALRLCLSAGVSVAGHATRLDCMEDMTRWMVEHMAATSGVHVPVFPRQRHDYDPHDPGGHV</sequence>
<dbReference type="PANTHER" id="PTHR31500:SF64">
    <property type="entry name" value="AT-HOOK MOTIF NUCLEAR-LOCALIZED PROTEIN 12-RELATED"/>
    <property type="match status" value="1"/>
</dbReference>
<feature type="compositionally biased region" description="Polar residues" evidence="5">
    <location>
        <begin position="85"/>
        <end position="94"/>
    </location>
</feature>
<feature type="region of interest" description="Disordered" evidence="5">
    <location>
        <begin position="347"/>
        <end position="375"/>
    </location>
</feature>
<dbReference type="AlphaFoldDB" id="A0A5N6MM25"/>
<evidence type="ECO:0000256" key="4">
    <source>
        <dbReference type="RuleBase" id="RU367031"/>
    </source>
</evidence>
<evidence type="ECO:0000313" key="7">
    <source>
        <dbReference type="EMBL" id="KAD3641300.1"/>
    </source>
</evidence>
<dbReference type="InterPro" id="IPR039605">
    <property type="entry name" value="AHL"/>
</dbReference>
<dbReference type="OrthoDB" id="1101183at2759"/>
<comment type="function">
    <text evidence="4">Transcription factor that specifically binds AT-rich DNA sequences related to the nuclear matrix attachment regions (MARs).</text>
</comment>
<dbReference type="GO" id="GO:0003680">
    <property type="term" value="F:minor groove of adenine-thymine-rich DNA binding"/>
    <property type="evidence" value="ECO:0007669"/>
    <property type="project" value="UniProtKB-UniRule"/>
</dbReference>
<feature type="region of interest" description="Disordered" evidence="5">
    <location>
        <begin position="1"/>
        <end position="148"/>
    </location>
</feature>
<dbReference type="Pfam" id="PF03479">
    <property type="entry name" value="PCC"/>
    <property type="match status" value="1"/>
</dbReference>
<proteinExistence type="predicted"/>
<dbReference type="GO" id="GO:0005634">
    <property type="term" value="C:nucleus"/>
    <property type="evidence" value="ECO:0007669"/>
    <property type="project" value="UniProtKB-SubCell"/>
</dbReference>
<evidence type="ECO:0000256" key="1">
    <source>
        <dbReference type="ARBA" id="ARBA00023015"/>
    </source>
</evidence>
<dbReference type="InterPro" id="IPR005175">
    <property type="entry name" value="PPC_dom"/>
</dbReference>
<name>A0A5N6MM25_9ASTR</name>
<organism evidence="7 8">
    <name type="scientific">Mikania micrantha</name>
    <name type="common">bitter vine</name>
    <dbReference type="NCBI Taxonomy" id="192012"/>
    <lineage>
        <taxon>Eukaryota</taxon>
        <taxon>Viridiplantae</taxon>
        <taxon>Streptophyta</taxon>
        <taxon>Embryophyta</taxon>
        <taxon>Tracheophyta</taxon>
        <taxon>Spermatophyta</taxon>
        <taxon>Magnoliopsida</taxon>
        <taxon>eudicotyledons</taxon>
        <taxon>Gunneridae</taxon>
        <taxon>Pentapetalae</taxon>
        <taxon>asterids</taxon>
        <taxon>campanulids</taxon>
        <taxon>Asterales</taxon>
        <taxon>Asteraceae</taxon>
        <taxon>Asteroideae</taxon>
        <taxon>Heliantheae alliance</taxon>
        <taxon>Eupatorieae</taxon>
        <taxon>Mikania</taxon>
    </lineage>
</organism>
<keyword evidence="8" id="KW-1185">Reference proteome</keyword>
<keyword evidence="3 4" id="KW-0804">Transcription</keyword>
<evidence type="ECO:0000313" key="8">
    <source>
        <dbReference type="Proteomes" id="UP000326396"/>
    </source>
</evidence>
<reference evidence="7 8" key="1">
    <citation type="submission" date="2019-05" db="EMBL/GenBank/DDBJ databases">
        <title>Mikania micrantha, genome provides insights into the molecular mechanism of rapid growth.</title>
        <authorList>
            <person name="Liu B."/>
        </authorList>
    </citation>
    <scope>NUCLEOTIDE SEQUENCE [LARGE SCALE GENOMIC DNA]</scope>
    <source>
        <strain evidence="7">NLD-2019</strain>
        <tissue evidence="7">Leaf</tissue>
    </source>
</reference>
<comment type="caution">
    <text evidence="7">The sequence shown here is derived from an EMBL/GenBank/DDBJ whole genome shotgun (WGS) entry which is preliminary data.</text>
</comment>
<dbReference type="PROSITE" id="PS51742">
    <property type="entry name" value="PPC"/>
    <property type="match status" value="1"/>
</dbReference>
<keyword evidence="2 4" id="KW-0238">DNA-binding</keyword>
<dbReference type="PANTHER" id="PTHR31500">
    <property type="entry name" value="AT-HOOK MOTIF NUCLEAR-LOCALIZED PROTEIN 9"/>
    <property type="match status" value="1"/>
</dbReference>
<dbReference type="Gene3D" id="3.30.1330.80">
    <property type="entry name" value="Hypothetical protein, similar to alpha- acetolactate decarboxylase, domain 2"/>
    <property type="match status" value="1"/>
</dbReference>
<dbReference type="CDD" id="cd11378">
    <property type="entry name" value="DUF296"/>
    <property type="match status" value="1"/>
</dbReference>
<evidence type="ECO:0000259" key="6">
    <source>
        <dbReference type="PROSITE" id="PS51742"/>
    </source>
</evidence>
<feature type="compositionally biased region" description="Low complexity" evidence="5">
    <location>
        <begin position="17"/>
        <end position="30"/>
    </location>
</feature>
<feature type="domain" description="PPC" evidence="6">
    <location>
        <begin position="158"/>
        <end position="303"/>
    </location>
</feature>
<accession>A0A5N6MM25</accession>
<feature type="compositionally biased region" description="Polar residues" evidence="5">
    <location>
        <begin position="31"/>
        <end position="42"/>
    </location>
</feature>
<comment type="subcellular location">
    <subcellularLocation>
        <location evidence="4">Nucleus</location>
    </subcellularLocation>
</comment>
<feature type="region of interest" description="Disordered" evidence="5">
    <location>
        <begin position="286"/>
        <end position="307"/>
    </location>
</feature>
<dbReference type="Proteomes" id="UP000326396">
    <property type="component" value="Linkage Group LG5"/>
</dbReference>
<comment type="domain">
    <text evidence="4">The PPC domain mediates interactions between AHL proteins.</text>
</comment>
<keyword evidence="1 4" id="KW-0805">Transcription regulation</keyword>
<evidence type="ECO:0000256" key="3">
    <source>
        <dbReference type="ARBA" id="ARBA00023163"/>
    </source>
</evidence>
<feature type="compositionally biased region" description="Polar residues" evidence="5">
    <location>
        <begin position="118"/>
        <end position="131"/>
    </location>
</feature>
<protein>
    <recommendedName>
        <fullName evidence="4">AT-hook motif nuclear-localized protein</fullName>
    </recommendedName>
</protein>
<evidence type="ECO:0000256" key="5">
    <source>
        <dbReference type="SAM" id="MobiDB-lite"/>
    </source>
</evidence>